<dbReference type="Proteomes" id="UP001218218">
    <property type="component" value="Unassembled WGS sequence"/>
</dbReference>
<gene>
    <name evidence="1" type="ORF">DFH08DRAFT_959191</name>
</gene>
<organism evidence="1 2">
    <name type="scientific">Mycena albidolilacea</name>
    <dbReference type="NCBI Taxonomy" id="1033008"/>
    <lineage>
        <taxon>Eukaryota</taxon>
        <taxon>Fungi</taxon>
        <taxon>Dikarya</taxon>
        <taxon>Basidiomycota</taxon>
        <taxon>Agaricomycotina</taxon>
        <taxon>Agaricomycetes</taxon>
        <taxon>Agaricomycetidae</taxon>
        <taxon>Agaricales</taxon>
        <taxon>Marasmiineae</taxon>
        <taxon>Mycenaceae</taxon>
        <taxon>Mycena</taxon>
    </lineage>
</organism>
<sequence>MPPRLRYYCINNLAMPNINSPTFYCPKCGCGHCLPLDLCADGKRNTGRDNRSGSSCSGYIFTVWLHSPTHPASSPPIPYQPMQGLRDLSHKPCSTHHEEESPIQGETSAGDSLRILIDGLQSFIAQIPNSEQFVIREQHERAAAAHALALRTPLPPSPMPSEEAQYHCLVARVSSPLAGPSAASTSPSLSYEILHRVIQDPPHWRQSWPQIRLSDISRLLTSRAYPHLDSFYEYFCIELQSWVKISMSYILTVKTDQQLFVWCVGVVGRDQAHHLSHLSLSSTSSRSVSPPPALAINVQGSSEGDDHAKIKLELMTPPCVELKRKAPAPTIQDKVKVKLEPATPPAIHQYLGFIDLTTPSLPSLLYSISSTSIASSSSSEFPQPLYLLSTLQDRN</sequence>
<accession>A0AAD7A4Q5</accession>
<dbReference type="EMBL" id="JARIHO010000016">
    <property type="protein sequence ID" value="KAJ7348993.1"/>
    <property type="molecule type" value="Genomic_DNA"/>
</dbReference>
<name>A0AAD7A4Q5_9AGAR</name>
<reference evidence="1" key="1">
    <citation type="submission" date="2023-03" db="EMBL/GenBank/DDBJ databases">
        <title>Massive genome expansion in bonnet fungi (Mycena s.s.) driven by repeated elements and novel gene families across ecological guilds.</title>
        <authorList>
            <consortium name="Lawrence Berkeley National Laboratory"/>
            <person name="Harder C.B."/>
            <person name="Miyauchi S."/>
            <person name="Viragh M."/>
            <person name="Kuo A."/>
            <person name="Thoen E."/>
            <person name="Andreopoulos B."/>
            <person name="Lu D."/>
            <person name="Skrede I."/>
            <person name="Drula E."/>
            <person name="Henrissat B."/>
            <person name="Morin E."/>
            <person name="Kohler A."/>
            <person name="Barry K."/>
            <person name="LaButti K."/>
            <person name="Morin E."/>
            <person name="Salamov A."/>
            <person name="Lipzen A."/>
            <person name="Mereny Z."/>
            <person name="Hegedus B."/>
            <person name="Baldrian P."/>
            <person name="Stursova M."/>
            <person name="Weitz H."/>
            <person name="Taylor A."/>
            <person name="Grigoriev I.V."/>
            <person name="Nagy L.G."/>
            <person name="Martin F."/>
            <person name="Kauserud H."/>
        </authorList>
    </citation>
    <scope>NUCLEOTIDE SEQUENCE</scope>
    <source>
        <strain evidence="1">CBHHK002</strain>
    </source>
</reference>
<evidence type="ECO:0000313" key="1">
    <source>
        <dbReference type="EMBL" id="KAJ7348993.1"/>
    </source>
</evidence>
<dbReference type="AlphaFoldDB" id="A0AAD7A4Q5"/>
<protein>
    <submittedName>
        <fullName evidence="1">Uncharacterized protein</fullName>
    </submittedName>
</protein>
<proteinExistence type="predicted"/>
<comment type="caution">
    <text evidence="1">The sequence shown here is derived from an EMBL/GenBank/DDBJ whole genome shotgun (WGS) entry which is preliminary data.</text>
</comment>
<evidence type="ECO:0000313" key="2">
    <source>
        <dbReference type="Proteomes" id="UP001218218"/>
    </source>
</evidence>
<keyword evidence="2" id="KW-1185">Reference proteome</keyword>